<dbReference type="HOGENOM" id="CLU_736943_0_0_2"/>
<dbReference type="RefSeq" id="WP_011821817.1">
    <property type="nucleotide sequence ID" value="NC_008818.1"/>
</dbReference>
<accession>A2BKI8</accession>
<name>A2BKI8_HYPBU</name>
<dbReference type="STRING" id="415426.Hbut_0642"/>
<dbReference type="OrthoDB" id="383245at2157"/>
<reference evidence="1 2" key="1">
    <citation type="journal article" date="2007" name="Archaea">
        <title>The genome of Hyperthermus butylicus: a sulfur-reducing, peptide fermenting, neutrophilic Crenarchaeote growing up to 108 degrees C.</title>
        <authorList>
            <person name="Brugger K."/>
            <person name="Chen L."/>
            <person name="Stark M."/>
            <person name="Zibat A."/>
            <person name="Redder P."/>
            <person name="Ruepp A."/>
            <person name="Awayez M."/>
            <person name="She Q."/>
            <person name="Garrett R.A."/>
            <person name="Klenk H.P."/>
        </authorList>
    </citation>
    <scope>NUCLEOTIDE SEQUENCE [LARGE SCALE GENOMIC DNA]</scope>
    <source>
        <strain evidence="2">DSM 5456 / JCM 9403 / PLM1-5</strain>
    </source>
</reference>
<keyword evidence="2" id="KW-1185">Reference proteome</keyword>
<protein>
    <submittedName>
        <fullName evidence="1">Uncharacterized protein</fullName>
    </submittedName>
</protein>
<dbReference type="Proteomes" id="UP000002593">
    <property type="component" value="Chromosome"/>
</dbReference>
<proteinExistence type="predicted"/>
<dbReference type="AlphaFoldDB" id="A2BKI8"/>
<organism evidence="1 2">
    <name type="scientific">Hyperthermus butylicus (strain DSM 5456 / JCM 9403 / PLM1-5)</name>
    <dbReference type="NCBI Taxonomy" id="415426"/>
    <lineage>
        <taxon>Archaea</taxon>
        <taxon>Thermoproteota</taxon>
        <taxon>Thermoprotei</taxon>
        <taxon>Desulfurococcales</taxon>
        <taxon>Pyrodictiaceae</taxon>
        <taxon>Hyperthermus</taxon>
    </lineage>
</organism>
<dbReference type="EMBL" id="CP000493">
    <property type="protein sequence ID" value="ABM80499.1"/>
    <property type="molecule type" value="Genomic_DNA"/>
</dbReference>
<gene>
    <name evidence="1" type="ordered locus">Hbut_0642</name>
</gene>
<dbReference type="KEGG" id="hbu:Hbut_0642"/>
<evidence type="ECO:0000313" key="2">
    <source>
        <dbReference type="Proteomes" id="UP000002593"/>
    </source>
</evidence>
<dbReference type="GeneID" id="4781962"/>
<dbReference type="eggNOG" id="arCOG09412">
    <property type="taxonomic scope" value="Archaea"/>
</dbReference>
<sequence>MPFIVELFPPGWLGRGFQLLALSLDPGKIVRISWEGVEFRSYEDYRHLVLSAWDVARQLLDEKLVYPPRFFGNDWRPLKNLLGAKVTRWIDAAEQLVAMLRDGRLSADYNQTLTAAMMMKLNMFEYPRRMLGGQQKAAGGSKISIHGYILALIGGLLSKVGRIGDTGFYLVPPPEVGVQDLDPIGSLYLTLVLRWEDGRLNPIGALLGSRGVEKLPASIDTLLILYGSAVIAELLDFEPGAACGASELDLLYAASVTEAGNRAMLNTMFPLGFSEPLCMLGSRPLVELAHALLRTLRGGVCGGGDRDPGYVALGQCVQKLYLYTVTANNIYVYDCARLLRGAAESRECSRSKSLLSGIAASLAQASGTREIVVGG</sequence>
<evidence type="ECO:0000313" key="1">
    <source>
        <dbReference type="EMBL" id="ABM80499.1"/>
    </source>
</evidence>
<dbReference type="EnsemblBacteria" id="ABM80499">
    <property type="protein sequence ID" value="ABM80499"/>
    <property type="gene ID" value="Hbut_0642"/>
</dbReference>